<reference evidence="2 3" key="1">
    <citation type="submission" date="2016-11" db="EMBL/GenBank/DDBJ databases">
        <title>Mixed transmission modes and dynamic genome evolution in an obligate animal-bacterial symbiosis.</title>
        <authorList>
            <person name="Russell S.L."/>
            <person name="Corbett-Detig R.B."/>
            <person name="Cavanaugh C.M."/>
        </authorList>
    </citation>
    <scope>NUCLEOTIDE SEQUENCE [LARGE SCALE GENOMIC DNA]</scope>
    <source>
        <strain evidence="2">Sveles-Q1</strain>
    </source>
</reference>
<evidence type="ECO:0000259" key="1">
    <source>
        <dbReference type="Pfam" id="PF03865"/>
    </source>
</evidence>
<dbReference type="InterPro" id="IPR051544">
    <property type="entry name" value="TPS_OM_transporter"/>
</dbReference>
<dbReference type="OrthoDB" id="290122at2"/>
<evidence type="ECO:0000313" key="2">
    <source>
        <dbReference type="EMBL" id="OOZ38604.1"/>
    </source>
</evidence>
<gene>
    <name evidence="2" type="ORF">BOW53_15005</name>
</gene>
<dbReference type="Gene3D" id="2.40.160.50">
    <property type="entry name" value="membrane protein fhac: a member of the omp85/tpsb transporter family"/>
    <property type="match status" value="1"/>
</dbReference>
<keyword evidence="3" id="KW-1185">Reference proteome</keyword>
<dbReference type="PANTHER" id="PTHR34597:SF3">
    <property type="entry name" value="OUTER MEMBRANE TRANSPORTER CDIB"/>
    <property type="match status" value="1"/>
</dbReference>
<evidence type="ECO:0000313" key="3">
    <source>
        <dbReference type="Proteomes" id="UP000191110"/>
    </source>
</evidence>
<dbReference type="Pfam" id="PF03865">
    <property type="entry name" value="ShlB"/>
    <property type="match status" value="1"/>
</dbReference>
<dbReference type="RefSeq" id="WP_078484901.1">
    <property type="nucleotide sequence ID" value="NZ_MPRL01000080.1"/>
</dbReference>
<proteinExistence type="predicted"/>
<dbReference type="PANTHER" id="PTHR34597">
    <property type="entry name" value="SLR1661 PROTEIN"/>
    <property type="match status" value="1"/>
</dbReference>
<feature type="domain" description="Haemolysin activator HlyB C-terminal" evidence="1">
    <location>
        <begin position="2"/>
        <end position="150"/>
    </location>
</feature>
<accession>A0A1T2L0L3</accession>
<dbReference type="AlphaFoldDB" id="A0A1T2L0L3"/>
<dbReference type="Proteomes" id="UP000191110">
    <property type="component" value="Unassembled WGS sequence"/>
</dbReference>
<name>A0A1T2L0L3_9GAMM</name>
<dbReference type="EMBL" id="MPRL01000080">
    <property type="protein sequence ID" value="OOZ38604.1"/>
    <property type="molecule type" value="Genomic_DNA"/>
</dbReference>
<dbReference type="GO" id="GO:0098046">
    <property type="term" value="C:type V protein secretion system complex"/>
    <property type="evidence" value="ECO:0007669"/>
    <property type="project" value="TreeGrafter"/>
</dbReference>
<dbReference type="InterPro" id="IPR005565">
    <property type="entry name" value="Hemolysn_activator_HlyB_C"/>
</dbReference>
<dbReference type="GO" id="GO:0046819">
    <property type="term" value="P:protein secretion by the type V secretion system"/>
    <property type="evidence" value="ECO:0007669"/>
    <property type="project" value="TreeGrafter"/>
</dbReference>
<comment type="caution">
    <text evidence="2">The sequence shown here is derived from an EMBL/GenBank/DDBJ whole genome shotgun (WGS) entry which is preliminary data.</text>
</comment>
<protein>
    <recommendedName>
        <fullName evidence="1">Haemolysin activator HlyB C-terminal domain-containing protein</fullName>
    </recommendedName>
</protein>
<organism evidence="2 3">
    <name type="scientific">Solemya pervernicosa gill symbiont</name>
    <dbReference type="NCBI Taxonomy" id="642797"/>
    <lineage>
        <taxon>Bacteria</taxon>
        <taxon>Pseudomonadati</taxon>
        <taxon>Pseudomonadota</taxon>
        <taxon>Gammaproteobacteria</taxon>
        <taxon>sulfur-oxidizing symbionts</taxon>
    </lineage>
</organism>
<dbReference type="GO" id="GO:0008320">
    <property type="term" value="F:protein transmembrane transporter activity"/>
    <property type="evidence" value="ECO:0007669"/>
    <property type="project" value="TreeGrafter"/>
</dbReference>
<sequence>MLHDLFYITAYRGVSFDGEALEPQSTGYVAHYSLPFGYWLLSMTHSGYDYSQNVVGAVVDYEYSGRSSNSEIEIERVVFRGAKRKSTLSLQSYLKRSRSYIDDTEINVQRRGMSGVRVALAHREFVGDGTFDIELAHRRWLKWFDATADRHG</sequence>